<organism evidence="1 2">
    <name type="scientific">Escherichia coli</name>
    <dbReference type="NCBI Taxonomy" id="562"/>
    <lineage>
        <taxon>Bacteria</taxon>
        <taxon>Pseudomonadati</taxon>
        <taxon>Pseudomonadota</taxon>
        <taxon>Gammaproteobacteria</taxon>
        <taxon>Enterobacterales</taxon>
        <taxon>Enterobacteriaceae</taxon>
        <taxon>Escherichia</taxon>
    </lineage>
</organism>
<evidence type="ECO:0000313" key="2">
    <source>
        <dbReference type="Proteomes" id="UP000254088"/>
    </source>
</evidence>
<proteinExistence type="predicted"/>
<name>A0A377E4A0_ECOLX</name>
<gene>
    <name evidence="1" type="ORF">NCTC10429_05021</name>
</gene>
<reference evidence="1 2" key="1">
    <citation type="submission" date="2018-06" db="EMBL/GenBank/DDBJ databases">
        <authorList>
            <consortium name="Pathogen Informatics"/>
            <person name="Doyle S."/>
        </authorList>
    </citation>
    <scope>NUCLEOTIDE SEQUENCE [LARGE SCALE GENOMIC DNA]</scope>
    <source>
        <strain evidence="1 2">NCTC10429</strain>
    </source>
</reference>
<dbReference type="EMBL" id="UGEX01000003">
    <property type="protein sequence ID" value="STM58411.1"/>
    <property type="molecule type" value="Genomic_DNA"/>
</dbReference>
<accession>A0A377E4A0</accession>
<protein>
    <submittedName>
        <fullName evidence="1">Putative phage DNA replication protein</fullName>
    </submittedName>
</protein>
<sequence length="69" mass="7702">MSFSNYQVQNEGQRYALSQAKSIADELMTGCTILRSAETWYRKKPSGGGYRNRLLKDGQTVIVVTVADV</sequence>
<dbReference type="Proteomes" id="UP000254088">
    <property type="component" value="Unassembled WGS sequence"/>
</dbReference>
<evidence type="ECO:0000313" key="1">
    <source>
        <dbReference type="EMBL" id="STM58411.1"/>
    </source>
</evidence>
<dbReference type="AlphaFoldDB" id="A0A377E4A0"/>